<dbReference type="SUPFAM" id="SSF49344">
    <property type="entry name" value="CBD9-like"/>
    <property type="match status" value="1"/>
</dbReference>
<organism evidence="4 5">
    <name type="scientific">Aureispira anguillae</name>
    <dbReference type="NCBI Taxonomy" id="2864201"/>
    <lineage>
        <taxon>Bacteria</taxon>
        <taxon>Pseudomonadati</taxon>
        <taxon>Bacteroidota</taxon>
        <taxon>Saprospiria</taxon>
        <taxon>Saprospirales</taxon>
        <taxon>Saprospiraceae</taxon>
        <taxon>Aureispira</taxon>
    </lineage>
</organism>
<feature type="signal peptide" evidence="1">
    <location>
        <begin position="1"/>
        <end position="19"/>
    </location>
</feature>
<evidence type="ECO:0000256" key="1">
    <source>
        <dbReference type="SAM" id="SignalP"/>
    </source>
</evidence>
<dbReference type="Pfam" id="PF06452">
    <property type="entry name" value="CBM9_1"/>
    <property type="match status" value="1"/>
</dbReference>
<accession>A0A916DR10</accession>
<dbReference type="AlphaFoldDB" id="A0A916DR10"/>
<keyword evidence="5" id="KW-1185">Reference proteome</keyword>
<dbReference type="Pfam" id="PF19313">
    <property type="entry name" value="DUF5916"/>
    <property type="match status" value="1"/>
</dbReference>
<dbReference type="Proteomes" id="UP001060919">
    <property type="component" value="Chromosome"/>
</dbReference>
<dbReference type="InterPro" id="IPR010502">
    <property type="entry name" value="Carb-bd_dom_fam9"/>
</dbReference>
<feature type="chain" id="PRO_5037494168" evidence="1">
    <location>
        <begin position="20"/>
        <end position="827"/>
    </location>
</feature>
<feature type="domain" description="Carbohydrate-binding" evidence="2">
    <location>
        <begin position="41"/>
        <end position="190"/>
    </location>
</feature>
<sequence length="827" mass="94203">MRLLLVFVALGWMTSLTWAQQIDSTNKKIIQAIYTEKAPKIDGVLDEAVWENAPIATDFIENTPNPGLSASQKTEVKVLYTTEGIYVGAKMYDTAPDSILKQLSVRDASGSVNADNFSIYIDGMYTQQANFTFKVTAAGVQIDENDGDAIWDAVWASAVRIVEDGWIAEIEIPYSQLRFPKSVQQTWGINFSRTIRRSRQEFYWSEIDPTQGNAVQQQGLMKGIERIKPPVRLSFTPYVAGYLNHAYDGTTGKHTLTPNFSAGADMKYGINESFTLDVALVPDFGDVQSDNLVFNLSPFEIYYAERRPFFTEGVELFGRANLFYSRRIGSRPARYRLAEGQLDSTEWVTRNPEKPYLINALKVSGRTKKGLGLGLFNALTAPSFAQIQRDSGAGRKYETESFTNYNVVVVDQQFWKHSYISLINTSVIRFGGYTDALATGTAFKIADKKNLYGVDGSAAMSHRFLDTMLHNKGYDSGYRYDIGFQKFSGNFRFGVRQKTMSKYYNINDLGFVGRTNFINSSAWVSYDIYKPFGAFLRMWSKLDFSYEMLYNPAVFTRIQFGGNWGGLLRNFLSIGADFRVEPIGYNDYFEARTDGQVWAKPTWTRINFWFSSDYRKAFALDGWVNYRRFWGAGAWTGSDVIAGNLKPLIRFNDHFNMILSATFTVRRNSLGYVTKTDNGAGGDQIIFGSRFRQDLETSIAANYLFTNKISLTLRVRHYWAVVDYNQFYLLQTNGTMGDAPYTGEHDANYNAFNVDLIFRWRFAPGSELNVVWKNAVLDNGTNPNYSYFSNFGRMFETGQNNQFSIKALYYLDFFKLFKNKNQGKRLE</sequence>
<keyword evidence="1" id="KW-0732">Signal</keyword>
<evidence type="ECO:0000259" key="3">
    <source>
        <dbReference type="Pfam" id="PF19313"/>
    </source>
</evidence>
<evidence type="ECO:0000313" key="4">
    <source>
        <dbReference type="EMBL" id="BDS09941.1"/>
    </source>
</evidence>
<dbReference type="EMBL" id="AP026867">
    <property type="protein sequence ID" value="BDS09941.1"/>
    <property type="molecule type" value="Genomic_DNA"/>
</dbReference>
<dbReference type="GO" id="GO:0004553">
    <property type="term" value="F:hydrolase activity, hydrolyzing O-glycosyl compounds"/>
    <property type="evidence" value="ECO:0007669"/>
    <property type="project" value="InterPro"/>
</dbReference>
<evidence type="ECO:0000259" key="2">
    <source>
        <dbReference type="Pfam" id="PF06452"/>
    </source>
</evidence>
<protein>
    <submittedName>
        <fullName evidence="4">Carbohydrate binding family 9 domain-containing protein</fullName>
    </submittedName>
</protein>
<dbReference type="GO" id="GO:0030246">
    <property type="term" value="F:carbohydrate binding"/>
    <property type="evidence" value="ECO:0007669"/>
    <property type="project" value="InterPro"/>
</dbReference>
<dbReference type="GO" id="GO:0016052">
    <property type="term" value="P:carbohydrate catabolic process"/>
    <property type="evidence" value="ECO:0007669"/>
    <property type="project" value="InterPro"/>
</dbReference>
<evidence type="ECO:0000313" key="5">
    <source>
        <dbReference type="Proteomes" id="UP001060919"/>
    </source>
</evidence>
<dbReference type="RefSeq" id="WP_264791289.1">
    <property type="nucleotide sequence ID" value="NZ_AP026867.1"/>
</dbReference>
<dbReference type="InterPro" id="IPR045670">
    <property type="entry name" value="DUF5916"/>
</dbReference>
<gene>
    <name evidence="4" type="ORF">AsAng_0006460</name>
</gene>
<dbReference type="CDD" id="cd09618">
    <property type="entry name" value="CBM9_like_2"/>
    <property type="match status" value="1"/>
</dbReference>
<dbReference type="Gene3D" id="2.60.40.1190">
    <property type="match status" value="1"/>
</dbReference>
<reference evidence="4" key="1">
    <citation type="submission" date="2022-09" db="EMBL/GenBank/DDBJ databases">
        <title>Aureispira anguillicida sp. nov., isolated from Leptocephalus of Japanese eel Anguilla japonica.</title>
        <authorList>
            <person name="Yuasa K."/>
            <person name="Mekata T."/>
            <person name="Ikunari K."/>
        </authorList>
    </citation>
    <scope>NUCLEOTIDE SEQUENCE</scope>
    <source>
        <strain evidence="4">EL160426</strain>
    </source>
</reference>
<dbReference type="KEGG" id="aup:AsAng_0006460"/>
<name>A0A916DR10_9BACT</name>
<feature type="domain" description="DUF5916" evidence="3">
    <location>
        <begin position="229"/>
        <end position="816"/>
    </location>
</feature>
<proteinExistence type="predicted"/>